<dbReference type="Gramene" id="mRNA:HanXRQr2_Chr09g0416071">
    <property type="protein sequence ID" value="CDS:HanXRQr2_Chr09g0416071.1"/>
    <property type="gene ID" value="HanXRQr2_Chr09g0416071"/>
</dbReference>
<sequence length="53" mass="6051">MIEDSLCVLLDVDVIDRLLQSTQTQDSGSQTRQRRQILLEGLEATLQLFICMI</sequence>
<comment type="caution">
    <text evidence="1">The sequence shown here is derived from an EMBL/GenBank/DDBJ whole genome shotgun (WGS) entry which is preliminary data.</text>
</comment>
<protein>
    <submittedName>
        <fullName evidence="1">Uncharacterized protein</fullName>
    </submittedName>
</protein>
<dbReference type="PANTHER" id="PTHR21551">
    <property type="entry name" value="TOPOISOMERASE II-ASSOCIATED PROTEIN PAT1"/>
    <property type="match status" value="1"/>
</dbReference>
<evidence type="ECO:0000313" key="1">
    <source>
        <dbReference type="EMBL" id="KAF5793313.1"/>
    </source>
</evidence>
<name>A0A9K3NBD2_HELAN</name>
<reference evidence="1" key="2">
    <citation type="submission" date="2020-06" db="EMBL/GenBank/DDBJ databases">
        <title>Helianthus annuus Genome sequencing and assembly Release 2.</title>
        <authorList>
            <person name="Gouzy J."/>
            <person name="Langlade N."/>
            <person name="Munos S."/>
        </authorList>
    </citation>
    <scope>NUCLEOTIDE SEQUENCE</scope>
    <source>
        <tissue evidence="1">Leaves</tissue>
    </source>
</reference>
<dbReference type="AlphaFoldDB" id="A0A9K3NBD2"/>
<dbReference type="EMBL" id="MNCJ02000324">
    <property type="protein sequence ID" value="KAF5793313.1"/>
    <property type="molecule type" value="Genomic_DNA"/>
</dbReference>
<gene>
    <name evidence="1" type="ORF">HanXRQr2_Chr09g0416071</name>
</gene>
<dbReference type="Proteomes" id="UP000215914">
    <property type="component" value="Unassembled WGS sequence"/>
</dbReference>
<accession>A0A9K3NBD2</accession>
<organism evidence="1 2">
    <name type="scientific">Helianthus annuus</name>
    <name type="common">Common sunflower</name>
    <dbReference type="NCBI Taxonomy" id="4232"/>
    <lineage>
        <taxon>Eukaryota</taxon>
        <taxon>Viridiplantae</taxon>
        <taxon>Streptophyta</taxon>
        <taxon>Embryophyta</taxon>
        <taxon>Tracheophyta</taxon>
        <taxon>Spermatophyta</taxon>
        <taxon>Magnoliopsida</taxon>
        <taxon>eudicotyledons</taxon>
        <taxon>Gunneridae</taxon>
        <taxon>Pentapetalae</taxon>
        <taxon>asterids</taxon>
        <taxon>campanulids</taxon>
        <taxon>Asterales</taxon>
        <taxon>Asteraceae</taxon>
        <taxon>Asteroideae</taxon>
        <taxon>Heliantheae alliance</taxon>
        <taxon>Heliantheae</taxon>
        <taxon>Helianthus</taxon>
    </lineage>
</organism>
<dbReference type="GO" id="GO:0000290">
    <property type="term" value="P:deadenylation-dependent decapping of nuclear-transcribed mRNA"/>
    <property type="evidence" value="ECO:0007669"/>
    <property type="project" value="InterPro"/>
</dbReference>
<evidence type="ECO:0000313" key="2">
    <source>
        <dbReference type="Proteomes" id="UP000215914"/>
    </source>
</evidence>
<proteinExistence type="predicted"/>
<dbReference type="PANTHER" id="PTHR21551:SF30">
    <property type="entry name" value="TOPOISOMERASE II-ASSOCIATED PROTEIN PAT1-RELATED"/>
    <property type="match status" value="1"/>
</dbReference>
<reference evidence="1" key="1">
    <citation type="journal article" date="2017" name="Nature">
        <title>The sunflower genome provides insights into oil metabolism, flowering and Asterid evolution.</title>
        <authorList>
            <person name="Badouin H."/>
            <person name="Gouzy J."/>
            <person name="Grassa C.J."/>
            <person name="Murat F."/>
            <person name="Staton S.E."/>
            <person name="Cottret L."/>
            <person name="Lelandais-Briere C."/>
            <person name="Owens G.L."/>
            <person name="Carrere S."/>
            <person name="Mayjonade B."/>
            <person name="Legrand L."/>
            <person name="Gill N."/>
            <person name="Kane N.C."/>
            <person name="Bowers J.E."/>
            <person name="Hubner S."/>
            <person name="Bellec A."/>
            <person name="Berard A."/>
            <person name="Berges H."/>
            <person name="Blanchet N."/>
            <person name="Boniface M.C."/>
            <person name="Brunel D."/>
            <person name="Catrice O."/>
            <person name="Chaidir N."/>
            <person name="Claudel C."/>
            <person name="Donnadieu C."/>
            <person name="Faraut T."/>
            <person name="Fievet G."/>
            <person name="Helmstetter N."/>
            <person name="King M."/>
            <person name="Knapp S.J."/>
            <person name="Lai Z."/>
            <person name="Le Paslier M.C."/>
            <person name="Lippi Y."/>
            <person name="Lorenzon L."/>
            <person name="Mandel J.R."/>
            <person name="Marage G."/>
            <person name="Marchand G."/>
            <person name="Marquand E."/>
            <person name="Bret-Mestries E."/>
            <person name="Morien E."/>
            <person name="Nambeesan S."/>
            <person name="Nguyen T."/>
            <person name="Pegot-Espagnet P."/>
            <person name="Pouilly N."/>
            <person name="Raftis F."/>
            <person name="Sallet E."/>
            <person name="Schiex T."/>
            <person name="Thomas J."/>
            <person name="Vandecasteele C."/>
            <person name="Vares D."/>
            <person name="Vear F."/>
            <person name="Vautrin S."/>
            <person name="Crespi M."/>
            <person name="Mangin B."/>
            <person name="Burke J.M."/>
            <person name="Salse J."/>
            <person name="Munos S."/>
            <person name="Vincourt P."/>
            <person name="Rieseberg L.H."/>
            <person name="Langlade N.B."/>
        </authorList>
    </citation>
    <scope>NUCLEOTIDE SEQUENCE</scope>
    <source>
        <tissue evidence="1">Leaves</tissue>
    </source>
</reference>
<keyword evidence="2" id="KW-1185">Reference proteome</keyword>
<dbReference type="InterPro" id="IPR039900">
    <property type="entry name" value="Pat1-like"/>
</dbReference>